<organism evidence="1">
    <name type="scientific">Oryza meridionalis</name>
    <dbReference type="NCBI Taxonomy" id="40149"/>
    <lineage>
        <taxon>Eukaryota</taxon>
        <taxon>Viridiplantae</taxon>
        <taxon>Streptophyta</taxon>
        <taxon>Embryophyta</taxon>
        <taxon>Tracheophyta</taxon>
        <taxon>Spermatophyta</taxon>
        <taxon>Magnoliopsida</taxon>
        <taxon>Liliopsida</taxon>
        <taxon>Poales</taxon>
        <taxon>Poaceae</taxon>
        <taxon>BOP clade</taxon>
        <taxon>Oryzoideae</taxon>
        <taxon>Oryzeae</taxon>
        <taxon>Oryzinae</taxon>
        <taxon>Oryza</taxon>
    </lineage>
</organism>
<reference evidence="1" key="1">
    <citation type="submission" date="2015-04" db="UniProtKB">
        <authorList>
            <consortium name="EnsemblPlants"/>
        </authorList>
    </citation>
    <scope>IDENTIFICATION</scope>
</reference>
<dbReference type="AlphaFoldDB" id="A0A0E0D619"/>
<protein>
    <submittedName>
        <fullName evidence="1">Uncharacterized protein</fullName>
    </submittedName>
</protein>
<sequence>MSNPQPWRSTIYSIRYPLFYELMPPLPLVGFALLHHCIDEGKIEEALLVVVGHDVLVYKESCVGMF</sequence>
<dbReference type="Gramene" id="OMERI03G29500.1">
    <property type="protein sequence ID" value="OMERI03G29500.1"/>
    <property type="gene ID" value="OMERI03G29500"/>
</dbReference>
<keyword evidence="2" id="KW-1185">Reference proteome</keyword>
<dbReference type="HOGENOM" id="CLU_2835498_0_0_1"/>
<proteinExistence type="predicted"/>
<name>A0A0E0D619_9ORYZ</name>
<reference evidence="1" key="2">
    <citation type="submission" date="2018-05" db="EMBL/GenBank/DDBJ databases">
        <title>OmerRS3 (Oryza meridionalis Reference Sequence Version 3).</title>
        <authorList>
            <person name="Zhang J."/>
            <person name="Kudrna D."/>
            <person name="Lee S."/>
            <person name="Talag J."/>
            <person name="Welchert J."/>
            <person name="Wing R.A."/>
        </authorList>
    </citation>
    <scope>NUCLEOTIDE SEQUENCE [LARGE SCALE GENOMIC DNA]</scope>
    <source>
        <strain evidence="1">cv. OR44</strain>
    </source>
</reference>
<accession>A0A0E0D619</accession>
<dbReference type="Proteomes" id="UP000008021">
    <property type="component" value="Chromosome 3"/>
</dbReference>
<evidence type="ECO:0000313" key="2">
    <source>
        <dbReference type="Proteomes" id="UP000008021"/>
    </source>
</evidence>
<evidence type="ECO:0000313" key="1">
    <source>
        <dbReference type="EnsemblPlants" id="OMERI03G29500.1"/>
    </source>
</evidence>
<dbReference type="EnsemblPlants" id="OMERI03G29500.1">
    <property type="protein sequence ID" value="OMERI03G29500.1"/>
    <property type="gene ID" value="OMERI03G29500"/>
</dbReference>